<evidence type="ECO:0000256" key="3">
    <source>
        <dbReference type="ARBA" id="ARBA00023315"/>
    </source>
</evidence>
<dbReference type="InterPro" id="IPR030700">
    <property type="entry name" value="N-end_Aminoacyl_Trfase"/>
</dbReference>
<dbReference type="NCBIfam" id="NF002346">
    <property type="entry name" value="PRK01305.2-3"/>
    <property type="match status" value="1"/>
</dbReference>
<dbReference type="Pfam" id="PF04376">
    <property type="entry name" value="ATE_N"/>
    <property type="match status" value="1"/>
</dbReference>
<keyword evidence="8" id="KW-1185">Reference proteome</keyword>
<evidence type="ECO:0000259" key="6">
    <source>
        <dbReference type="Pfam" id="PF04377"/>
    </source>
</evidence>
<dbReference type="HOGENOM" id="CLU_077607_0_0_4"/>
<name>I4Z5H8_9BURK</name>
<feature type="domain" description="N-end aminoacyl transferase N-terminal" evidence="5">
    <location>
        <begin position="14"/>
        <end position="88"/>
    </location>
</feature>
<organism evidence="7 8">
    <name type="scientific">Leptothrix ochracea L12</name>
    <dbReference type="NCBI Taxonomy" id="735332"/>
    <lineage>
        <taxon>Bacteria</taxon>
        <taxon>Pseudomonadati</taxon>
        <taxon>Pseudomonadota</taxon>
        <taxon>Betaproteobacteria</taxon>
        <taxon>Burkholderiales</taxon>
        <taxon>Sphaerotilaceae</taxon>
        <taxon>Leptothrix</taxon>
    </lineage>
</organism>
<keyword evidence="2 7" id="KW-0808">Transferase</keyword>
<dbReference type="PIRSF" id="PIRSF037208">
    <property type="entry name" value="ATE_pro_prd"/>
    <property type="match status" value="1"/>
</dbReference>
<sequence>MNSELLHAYLTAPYPCSYLPEQQARSEVAIPIQPVSDAVYQQLYVGLMREGFRRSGPYVYRPRCDACQACTSLRVRTHDFKPDRSQRRSAARHADLVVRVRPVGFDAEHFALYQRYQSHRHVGGGMDQDSAKQYAESMLPSRVHTRIIEFREPDLRPNEELGQLRIVSLVDVLDDGLSAVYTFFDPDVVGASYGTYAVLWQIERARRLGLPYVYLGYWIEGCRKMNYKTRFTPHEVLIDGRWQPLKRAAAASKLPADPATPADAACKSSAANDPSAPRVEAVPSVRPSPRPKHPS</sequence>
<gene>
    <name evidence="7" type="ORF">LepocDRAFT_00002010</name>
</gene>
<keyword evidence="1" id="KW-0963">Cytoplasm</keyword>
<feature type="non-terminal residue" evidence="7">
    <location>
        <position position="295"/>
    </location>
</feature>
<dbReference type="GO" id="GO:0004057">
    <property type="term" value="F:arginyl-tRNA--protein transferase activity"/>
    <property type="evidence" value="ECO:0007669"/>
    <property type="project" value="InterPro"/>
</dbReference>
<proteinExistence type="inferred from homology"/>
<dbReference type="GO" id="GO:0071596">
    <property type="term" value="P:ubiquitin-dependent protein catabolic process via the N-end rule pathway"/>
    <property type="evidence" value="ECO:0007669"/>
    <property type="project" value="InterPro"/>
</dbReference>
<dbReference type="InterPro" id="IPR007472">
    <property type="entry name" value="N-end_Aminoacyl_Trfase_C"/>
</dbReference>
<dbReference type="GO" id="GO:0008914">
    <property type="term" value="F:leucyl-tRNA--protein transferase activity"/>
    <property type="evidence" value="ECO:0007669"/>
    <property type="project" value="InterPro"/>
</dbReference>
<dbReference type="Pfam" id="PF04377">
    <property type="entry name" value="ATE_C"/>
    <property type="match status" value="1"/>
</dbReference>
<dbReference type="PANTHER" id="PTHR21367:SF1">
    <property type="entry name" value="ARGINYL-TRNA--PROTEIN TRANSFERASE 1"/>
    <property type="match status" value="1"/>
</dbReference>
<protein>
    <submittedName>
        <fullName evidence="7">Putative arginyl-tRNA:protein arginylyltransferase</fullName>
    </submittedName>
</protein>
<dbReference type="HAMAP" id="MF_00689">
    <property type="entry name" value="Bpt"/>
    <property type="match status" value="1"/>
</dbReference>
<evidence type="ECO:0000256" key="1">
    <source>
        <dbReference type="ARBA" id="ARBA00022490"/>
    </source>
</evidence>
<feature type="compositionally biased region" description="Low complexity" evidence="4">
    <location>
        <begin position="249"/>
        <end position="265"/>
    </location>
</feature>
<keyword evidence="3" id="KW-0012">Acyltransferase</keyword>
<evidence type="ECO:0000313" key="8">
    <source>
        <dbReference type="Proteomes" id="UP000053899"/>
    </source>
</evidence>
<feature type="region of interest" description="Disordered" evidence="4">
    <location>
        <begin position="249"/>
        <end position="295"/>
    </location>
</feature>
<dbReference type="SUPFAM" id="SSF55729">
    <property type="entry name" value="Acyl-CoA N-acyltransferases (Nat)"/>
    <property type="match status" value="1"/>
</dbReference>
<dbReference type="PANTHER" id="PTHR21367">
    <property type="entry name" value="ARGININE-TRNA-PROTEIN TRANSFERASE 1"/>
    <property type="match status" value="1"/>
</dbReference>
<evidence type="ECO:0000256" key="2">
    <source>
        <dbReference type="ARBA" id="ARBA00022679"/>
    </source>
</evidence>
<evidence type="ECO:0000313" key="7">
    <source>
        <dbReference type="EMBL" id="EIM31470.1"/>
    </source>
</evidence>
<dbReference type="EMBL" id="JH660681">
    <property type="protein sequence ID" value="EIM31470.1"/>
    <property type="molecule type" value="Genomic_DNA"/>
</dbReference>
<dbReference type="OrthoDB" id="9782022at2"/>
<dbReference type="AlphaFoldDB" id="I4Z5H8"/>
<feature type="domain" description="N-end rule aminoacyl transferase C-terminal" evidence="6">
    <location>
        <begin position="108"/>
        <end position="237"/>
    </location>
</feature>
<evidence type="ECO:0000259" key="5">
    <source>
        <dbReference type="Pfam" id="PF04376"/>
    </source>
</evidence>
<accession>I4Z5H8</accession>
<dbReference type="NCBIfam" id="NF002342">
    <property type="entry name" value="PRK01305.1-3"/>
    <property type="match status" value="1"/>
</dbReference>
<dbReference type="GO" id="GO:0005737">
    <property type="term" value="C:cytoplasm"/>
    <property type="evidence" value="ECO:0007669"/>
    <property type="project" value="TreeGrafter"/>
</dbReference>
<dbReference type="InterPro" id="IPR016181">
    <property type="entry name" value="Acyl_CoA_acyltransferase"/>
</dbReference>
<dbReference type="NCBIfam" id="NF002341">
    <property type="entry name" value="PRK01305.1-1"/>
    <property type="match status" value="1"/>
</dbReference>
<reference evidence="7 8" key="1">
    <citation type="submission" date="2012-04" db="EMBL/GenBank/DDBJ databases">
        <title>Improved High-Quality Draft sequence of Leptothrix ochracea L12.</title>
        <authorList>
            <consortium name="US DOE Joint Genome Institute"/>
            <person name="Lucas S."/>
            <person name="Han J."/>
            <person name="Lapidus A."/>
            <person name="Cheng J.-F."/>
            <person name="Goodwin L."/>
            <person name="Pitluck S."/>
            <person name="Peters L."/>
            <person name="Zeytun A."/>
            <person name="Detter J.C."/>
            <person name="Han C."/>
            <person name="Tapia R."/>
            <person name="Land M."/>
            <person name="Hauser L."/>
            <person name="Kyrpides N."/>
            <person name="Ivanova N."/>
            <person name="Pagani I."/>
            <person name="Stepanauskas R."/>
            <person name="Masland D."/>
            <person name="Poulton N."/>
            <person name="Emerson D."/>
            <person name="Fleming E."/>
            <person name="Woyke T."/>
        </authorList>
    </citation>
    <scope>NUCLEOTIDE SEQUENCE [LARGE SCALE GENOMIC DNA]</scope>
    <source>
        <strain evidence="7 8">L12</strain>
    </source>
</reference>
<dbReference type="Proteomes" id="UP000053899">
    <property type="component" value="Unassembled WGS sequence"/>
</dbReference>
<dbReference type="InterPro" id="IPR017138">
    <property type="entry name" value="Asp_Glu_LeuTrfase"/>
</dbReference>
<evidence type="ECO:0000256" key="4">
    <source>
        <dbReference type="SAM" id="MobiDB-lite"/>
    </source>
</evidence>
<dbReference type="InterPro" id="IPR007471">
    <property type="entry name" value="N-end_Aminoacyl_Trfase_N"/>
</dbReference>